<reference evidence="2 3" key="1">
    <citation type="submission" date="2024-08" db="EMBL/GenBank/DDBJ databases">
        <title>Halobellus sp. MBLA0158 whole genome sequence.</title>
        <authorList>
            <person name="Hwang C.Y."/>
            <person name="Cho E.-S."/>
            <person name="Seo M.-J."/>
        </authorList>
    </citation>
    <scope>NUCLEOTIDE SEQUENCE [LARGE SCALE GENOMIC DNA]</scope>
    <source>
        <strain evidence="2 3">MBLA0158</strain>
    </source>
</reference>
<gene>
    <name evidence="2" type="ORF">OS889_03865</name>
</gene>
<proteinExistence type="predicted"/>
<name>A0ABD5M8A2_9EURY</name>
<dbReference type="Proteomes" id="UP001570511">
    <property type="component" value="Unassembled WGS sequence"/>
</dbReference>
<keyword evidence="3" id="KW-1185">Reference proteome</keyword>
<dbReference type="AlphaFoldDB" id="A0ABD5M8A2"/>
<feature type="region of interest" description="Disordered" evidence="1">
    <location>
        <begin position="1"/>
        <end position="20"/>
    </location>
</feature>
<sequence length="213" mass="24280">MSLDDTTPTTDETPDKRPTDCYCSDLDDDLPGELCEPCAEADFDQSPADDAVSADHERPRRCYCSDLDDRDRNRVCRFCYTACFRARPSDDVDGTDDTPEMKTIGIEERQFVSLSTDVYVGDLSPPRRNELLSKARKIERDFADAVDIDPQDYPVVEEPVPKRKRVYVETTAYVGDRSVDEKREMVEEARKAERRLLAEARRIKTIDGIEPVA</sequence>
<accession>A0ABD5M8A2</accession>
<dbReference type="RefSeq" id="WP_372387461.1">
    <property type="nucleotide sequence ID" value="NZ_JBGNYA010000001.1"/>
</dbReference>
<organism evidence="2 3">
    <name type="scientific">Halobellus rubicundus</name>
    <dbReference type="NCBI Taxonomy" id="2996466"/>
    <lineage>
        <taxon>Archaea</taxon>
        <taxon>Methanobacteriati</taxon>
        <taxon>Methanobacteriota</taxon>
        <taxon>Stenosarchaea group</taxon>
        <taxon>Halobacteria</taxon>
        <taxon>Halobacteriales</taxon>
        <taxon>Haloferacaceae</taxon>
        <taxon>Halobellus</taxon>
    </lineage>
</organism>
<evidence type="ECO:0000313" key="2">
    <source>
        <dbReference type="EMBL" id="MFA1610140.1"/>
    </source>
</evidence>
<protein>
    <submittedName>
        <fullName evidence="2">Uncharacterized protein</fullName>
    </submittedName>
</protein>
<evidence type="ECO:0000313" key="3">
    <source>
        <dbReference type="Proteomes" id="UP001570511"/>
    </source>
</evidence>
<comment type="caution">
    <text evidence="2">The sequence shown here is derived from an EMBL/GenBank/DDBJ whole genome shotgun (WGS) entry which is preliminary data.</text>
</comment>
<dbReference type="EMBL" id="JBGNYA010000001">
    <property type="protein sequence ID" value="MFA1610140.1"/>
    <property type="molecule type" value="Genomic_DNA"/>
</dbReference>
<feature type="compositionally biased region" description="Low complexity" evidence="1">
    <location>
        <begin position="1"/>
        <end position="11"/>
    </location>
</feature>
<evidence type="ECO:0000256" key="1">
    <source>
        <dbReference type="SAM" id="MobiDB-lite"/>
    </source>
</evidence>